<evidence type="ECO:0008006" key="2">
    <source>
        <dbReference type="Google" id="ProtNLM"/>
    </source>
</evidence>
<gene>
    <name evidence="1" type="ORF">LCGC14_0280850</name>
</gene>
<dbReference type="EMBL" id="LAZR01000161">
    <property type="protein sequence ID" value="KKN85257.1"/>
    <property type="molecule type" value="Genomic_DNA"/>
</dbReference>
<dbReference type="SUPFAM" id="SSF56935">
    <property type="entry name" value="Porins"/>
    <property type="match status" value="1"/>
</dbReference>
<dbReference type="AlphaFoldDB" id="A0A0F9UD02"/>
<accession>A0A0F9UD02</accession>
<sequence>MKKLIVLLLVIGFVHITNGQTYNNFETDSIAASQSYKPSKTQFMIRGYGHTGLNFMSNGDEKESSFVGSAFAPIFLFKHSDKLMFEAELEFVLENNELEVGLEYADVMYVLNKNMSVRAGKFLLPFGTFMERLHPAWINRLPTRPLGFGHDGIAPSSGIGVELRGAFDLGGPTLNYSAYSTNGPRLKDGSIEPEEAGMLSFQNYEDNNTSKAFGGRLGLLPFSDSSTELGISAYSTNGAGAKDSAYEDISAFLYAFDFAFIKQVPAISGFVDVKAQYNNSNVDTATFIEMHEDGDEEEYSFDNQSNSFYGQLSYRPTMAESDFMKKLEFVGRYSNFNAPEGAEWEEKSIQYAFGLNYWLTWRSLIKISYQTTETEGGHGGEGTTTTNGFFLHWAIGF</sequence>
<reference evidence="1" key="1">
    <citation type="journal article" date="2015" name="Nature">
        <title>Complex archaea that bridge the gap between prokaryotes and eukaryotes.</title>
        <authorList>
            <person name="Spang A."/>
            <person name="Saw J.H."/>
            <person name="Jorgensen S.L."/>
            <person name="Zaremba-Niedzwiedzka K."/>
            <person name="Martijn J."/>
            <person name="Lind A.E."/>
            <person name="van Eijk R."/>
            <person name="Schleper C."/>
            <person name="Guy L."/>
            <person name="Ettema T.J."/>
        </authorList>
    </citation>
    <scope>NUCLEOTIDE SEQUENCE</scope>
</reference>
<protein>
    <recommendedName>
        <fullName evidence="2">Phosphate-selective porin O and P</fullName>
    </recommendedName>
</protein>
<proteinExistence type="predicted"/>
<name>A0A0F9UD02_9ZZZZ</name>
<evidence type="ECO:0000313" key="1">
    <source>
        <dbReference type="EMBL" id="KKN85257.1"/>
    </source>
</evidence>
<dbReference type="InterPro" id="IPR023614">
    <property type="entry name" value="Porin_dom_sf"/>
</dbReference>
<comment type="caution">
    <text evidence="1">The sequence shown here is derived from an EMBL/GenBank/DDBJ whole genome shotgun (WGS) entry which is preliminary data.</text>
</comment>
<organism evidence="1">
    <name type="scientific">marine sediment metagenome</name>
    <dbReference type="NCBI Taxonomy" id="412755"/>
    <lineage>
        <taxon>unclassified sequences</taxon>
        <taxon>metagenomes</taxon>
        <taxon>ecological metagenomes</taxon>
    </lineage>
</organism>
<dbReference type="Gene3D" id="2.40.160.10">
    <property type="entry name" value="Porin"/>
    <property type="match status" value="1"/>
</dbReference>